<sequence length="179" mass="20137">MTRDILSTDRLRLREITPADLPFLHRIFGDEECMRYYPGIKTFDETESWFRRLAFDSYTNHGFGLWAVVDRKSGALLGDCGITLQETSAGLEPEIGYHLWRDHWGKGYAVEAATAGSCAANPWPCAHRLDRQARQHSLPARGRAGASTAGNIPQISTSRRQPDRVLPLHHGQDIELIPL</sequence>
<dbReference type="InterPro" id="IPR016181">
    <property type="entry name" value="Acyl_CoA_acyltransferase"/>
</dbReference>
<accession>A0A7W5BML1</accession>
<evidence type="ECO:0000256" key="1">
    <source>
        <dbReference type="SAM" id="MobiDB-lite"/>
    </source>
</evidence>
<dbReference type="GO" id="GO:0016747">
    <property type="term" value="F:acyltransferase activity, transferring groups other than amino-acyl groups"/>
    <property type="evidence" value="ECO:0007669"/>
    <property type="project" value="InterPro"/>
</dbReference>
<reference evidence="3 4" key="1">
    <citation type="submission" date="2020-08" db="EMBL/GenBank/DDBJ databases">
        <title>Genomic Encyclopedia of Type Strains, Phase III (KMG-III): the genomes of soil and plant-associated and newly described type strains.</title>
        <authorList>
            <person name="Whitman W."/>
        </authorList>
    </citation>
    <scope>NUCLEOTIDE SEQUENCE [LARGE SCALE GENOMIC DNA]</scope>
    <source>
        <strain evidence="3 4">CECT 4113</strain>
    </source>
</reference>
<keyword evidence="4" id="KW-1185">Reference proteome</keyword>
<gene>
    <name evidence="3" type="ORF">FHS26_003458</name>
</gene>
<feature type="domain" description="N-acetyltransferase" evidence="2">
    <location>
        <begin position="10"/>
        <end position="115"/>
    </location>
</feature>
<dbReference type="Gene3D" id="3.40.630.30">
    <property type="match status" value="1"/>
</dbReference>
<dbReference type="SUPFAM" id="SSF55729">
    <property type="entry name" value="Acyl-CoA N-acyltransferases (Nat)"/>
    <property type="match status" value="1"/>
</dbReference>
<feature type="region of interest" description="Disordered" evidence="1">
    <location>
        <begin position="134"/>
        <end position="167"/>
    </location>
</feature>
<dbReference type="AlphaFoldDB" id="A0A7W5BML1"/>
<feature type="compositionally biased region" description="Polar residues" evidence="1">
    <location>
        <begin position="148"/>
        <end position="159"/>
    </location>
</feature>
<proteinExistence type="predicted"/>
<dbReference type="Pfam" id="PF13302">
    <property type="entry name" value="Acetyltransf_3"/>
    <property type="match status" value="1"/>
</dbReference>
<protein>
    <recommendedName>
        <fullName evidence="2">N-acetyltransferase domain-containing protein</fullName>
    </recommendedName>
</protein>
<evidence type="ECO:0000313" key="4">
    <source>
        <dbReference type="Proteomes" id="UP000518315"/>
    </source>
</evidence>
<dbReference type="InterPro" id="IPR051531">
    <property type="entry name" value="N-acetyltransferase"/>
</dbReference>
<comment type="caution">
    <text evidence="3">The sequence shown here is derived from an EMBL/GenBank/DDBJ whole genome shotgun (WGS) entry which is preliminary data.</text>
</comment>
<dbReference type="EMBL" id="JACHXH010000011">
    <property type="protein sequence ID" value="MBB3135712.1"/>
    <property type="molecule type" value="Genomic_DNA"/>
</dbReference>
<evidence type="ECO:0000313" key="3">
    <source>
        <dbReference type="EMBL" id="MBB3135712.1"/>
    </source>
</evidence>
<organism evidence="3 4">
    <name type="scientific">Rhizobium pisi</name>
    <dbReference type="NCBI Taxonomy" id="574561"/>
    <lineage>
        <taxon>Bacteria</taxon>
        <taxon>Pseudomonadati</taxon>
        <taxon>Pseudomonadota</taxon>
        <taxon>Alphaproteobacteria</taxon>
        <taxon>Hyphomicrobiales</taxon>
        <taxon>Rhizobiaceae</taxon>
        <taxon>Rhizobium/Agrobacterium group</taxon>
        <taxon>Rhizobium</taxon>
    </lineage>
</organism>
<dbReference type="Proteomes" id="UP000518315">
    <property type="component" value="Unassembled WGS sequence"/>
</dbReference>
<dbReference type="PANTHER" id="PTHR43792">
    <property type="entry name" value="GNAT FAMILY, PUTATIVE (AFU_ORTHOLOGUE AFUA_3G00765)-RELATED-RELATED"/>
    <property type="match status" value="1"/>
</dbReference>
<name>A0A7W5BML1_9HYPH</name>
<dbReference type="InterPro" id="IPR000182">
    <property type="entry name" value="GNAT_dom"/>
</dbReference>
<dbReference type="PANTHER" id="PTHR43792:SF1">
    <property type="entry name" value="N-ACETYLTRANSFERASE DOMAIN-CONTAINING PROTEIN"/>
    <property type="match status" value="1"/>
</dbReference>
<evidence type="ECO:0000259" key="2">
    <source>
        <dbReference type="Pfam" id="PF13302"/>
    </source>
</evidence>